<accession>A0A9P6WT11</accession>
<protein>
    <submittedName>
        <fullName evidence="1">Uncharacterized protein</fullName>
    </submittedName>
</protein>
<evidence type="ECO:0000313" key="1">
    <source>
        <dbReference type="EMBL" id="KAG1278419.1"/>
    </source>
</evidence>
<name>A0A9P6WT11_RHIOR</name>
<dbReference type="EMBL" id="JAANQT010009110">
    <property type="protein sequence ID" value="KAG1278419.1"/>
    <property type="molecule type" value="Genomic_DNA"/>
</dbReference>
<proteinExistence type="predicted"/>
<gene>
    <name evidence="1" type="ORF">G6F64_014651</name>
</gene>
<evidence type="ECO:0000313" key="2">
    <source>
        <dbReference type="Proteomes" id="UP000716291"/>
    </source>
</evidence>
<dbReference type="Proteomes" id="UP000716291">
    <property type="component" value="Unassembled WGS sequence"/>
</dbReference>
<keyword evidence="2" id="KW-1185">Reference proteome</keyword>
<dbReference type="AlphaFoldDB" id="A0A9P6WT11"/>
<organism evidence="1 2">
    <name type="scientific">Rhizopus oryzae</name>
    <name type="common">Mucormycosis agent</name>
    <name type="synonym">Rhizopus arrhizus var. delemar</name>
    <dbReference type="NCBI Taxonomy" id="64495"/>
    <lineage>
        <taxon>Eukaryota</taxon>
        <taxon>Fungi</taxon>
        <taxon>Fungi incertae sedis</taxon>
        <taxon>Mucoromycota</taxon>
        <taxon>Mucoromycotina</taxon>
        <taxon>Mucoromycetes</taxon>
        <taxon>Mucorales</taxon>
        <taxon>Mucorineae</taxon>
        <taxon>Rhizopodaceae</taxon>
        <taxon>Rhizopus</taxon>
    </lineage>
</organism>
<sequence>MPRARTRACCSTVGGGPATATITCSRKGAGSRATACTICRQFLYGAVPALLPMTRRPAVRTGQLLRTLAPAACG</sequence>
<comment type="caution">
    <text evidence="1">The sequence shown here is derived from an EMBL/GenBank/DDBJ whole genome shotgun (WGS) entry which is preliminary data.</text>
</comment>
<reference evidence="1" key="1">
    <citation type="journal article" date="2020" name="Microb. Genom.">
        <title>Genetic diversity of clinical and environmental Mucorales isolates obtained from an investigation of mucormycosis cases among solid organ transplant recipients.</title>
        <authorList>
            <person name="Nguyen M.H."/>
            <person name="Kaul D."/>
            <person name="Muto C."/>
            <person name="Cheng S.J."/>
            <person name="Richter R.A."/>
            <person name="Bruno V.M."/>
            <person name="Liu G."/>
            <person name="Beyhan S."/>
            <person name="Sundermann A.J."/>
            <person name="Mounaud S."/>
            <person name="Pasculle A.W."/>
            <person name="Nierman W.C."/>
            <person name="Driscoll E."/>
            <person name="Cumbie R."/>
            <person name="Clancy C.J."/>
            <person name="Dupont C.L."/>
        </authorList>
    </citation>
    <scope>NUCLEOTIDE SEQUENCE</scope>
    <source>
        <strain evidence="1">GL11</strain>
    </source>
</reference>